<dbReference type="Gene3D" id="3.30.160.60">
    <property type="entry name" value="Classic Zinc Finger"/>
    <property type="match status" value="2"/>
</dbReference>
<feature type="compositionally biased region" description="Polar residues" evidence="7">
    <location>
        <begin position="123"/>
        <end position="164"/>
    </location>
</feature>
<dbReference type="InterPro" id="IPR036236">
    <property type="entry name" value="Znf_C2H2_sf"/>
</dbReference>
<keyword evidence="10" id="KW-1185">Reference proteome</keyword>
<dbReference type="SUPFAM" id="SSF57667">
    <property type="entry name" value="beta-beta-alpha zinc fingers"/>
    <property type="match status" value="1"/>
</dbReference>
<feature type="domain" description="C2H2-type" evidence="8">
    <location>
        <begin position="347"/>
        <end position="374"/>
    </location>
</feature>
<evidence type="ECO:0000256" key="3">
    <source>
        <dbReference type="ARBA" id="ARBA00022771"/>
    </source>
</evidence>
<sequence>MGTALEPHVPQPLNARRPAAPQLPNFELPAPNFGAPAALKYPLQSHPLTHPHLPPPNSSVSTLITTPTTQGSESLAVAATAAASAATVAALTATTSSAVASSTPVSASPDLTPYWANPGGSAYSGSAGRQPSWTPALASSYSNRDPFSPSFNPSLHRNPATSTPGADPAIPSPYDMNQLPPFHQPLGGSAPPAHPAMGHPMLGAAPHPSLSSNDPYMAKSSSAPTYGAVQQLSSPPGAAYQPYGAPPPPPLAMHHPPPRVASNPPPPPHLSYQRQPWPSYSLPAMTGPVMSNVHSPGGQMSLLGPPLQPGLLPGFNSGHVASMQQMYGGHHPPHPGHSAGPSNDRPFKCDQCPQSFNRNHDLKRHRRIHLSVKPYPCSNCDKSFSRKDALKRHKLVKGCGSEESNDTKAIKEEDKDDATSEK</sequence>
<dbReference type="PROSITE" id="PS50157">
    <property type="entry name" value="ZINC_FINGER_C2H2_2"/>
    <property type="match status" value="2"/>
</dbReference>
<dbReference type="SMART" id="SM00355">
    <property type="entry name" value="ZnF_C2H2"/>
    <property type="match status" value="2"/>
</dbReference>
<feature type="compositionally biased region" description="Basic and acidic residues" evidence="7">
    <location>
        <begin position="405"/>
        <end position="422"/>
    </location>
</feature>
<keyword evidence="2" id="KW-0677">Repeat</keyword>
<dbReference type="EMBL" id="JBFXLT010000008">
    <property type="protein sequence ID" value="KAL2819979.1"/>
    <property type="molecule type" value="Genomic_DNA"/>
</dbReference>
<proteinExistence type="predicted"/>
<feature type="region of interest" description="Disordered" evidence="7">
    <location>
        <begin position="122"/>
        <end position="273"/>
    </location>
</feature>
<feature type="domain" description="C2H2-type" evidence="8">
    <location>
        <begin position="375"/>
        <end position="403"/>
    </location>
</feature>
<dbReference type="PROSITE" id="PS00028">
    <property type="entry name" value="ZINC_FINGER_C2H2_1"/>
    <property type="match status" value="1"/>
</dbReference>
<dbReference type="InterPro" id="IPR013087">
    <property type="entry name" value="Znf_C2H2_type"/>
</dbReference>
<feature type="region of interest" description="Disordered" evidence="7">
    <location>
        <begin position="398"/>
        <end position="422"/>
    </location>
</feature>
<feature type="region of interest" description="Disordered" evidence="7">
    <location>
        <begin position="44"/>
        <end position="65"/>
    </location>
</feature>
<evidence type="ECO:0000256" key="1">
    <source>
        <dbReference type="ARBA" id="ARBA00022723"/>
    </source>
</evidence>
<keyword evidence="3 6" id="KW-0863">Zinc-finger</keyword>
<feature type="region of interest" description="Disordered" evidence="7">
    <location>
        <begin position="1"/>
        <end position="28"/>
    </location>
</feature>
<dbReference type="Pfam" id="PF00096">
    <property type="entry name" value="zf-C2H2"/>
    <property type="match status" value="2"/>
</dbReference>
<keyword evidence="1" id="KW-0479">Metal-binding</keyword>
<evidence type="ECO:0000313" key="10">
    <source>
        <dbReference type="Proteomes" id="UP001610334"/>
    </source>
</evidence>
<organism evidence="9 10">
    <name type="scientific">Aspergillus granulosus</name>
    <dbReference type="NCBI Taxonomy" id="176169"/>
    <lineage>
        <taxon>Eukaryota</taxon>
        <taxon>Fungi</taxon>
        <taxon>Dikarya</taxon>
        <taxon>Ascomycota</taxon>
        <taxon>Pezizomycotina</taxon>
        <taxon>Eurotiomycetes</taxon>
        <taxon>Eurotiomycetidae</taxon>
        <taxon>Eurotiales</taxon>
        <taxon>Aspergillaceae</taxon>
        <taxon>Aspergillus</taxon>
        <taxon>Aspergillus subgen. Nidulantes</taxon>
    </lineage>
</organism>
<gene>
    <name evidence="9" type="ORF">BJX63DRAFT_333654</name>
</gene>
<evidence type="ECO:0000256" key="2">
    <source>
        <dbReference type="ARBA" id="ARBA00022737"/>
    </source>
</evidence>
<keyword evidence="5" id="KW-0539">Nucleus</keyword>
<feature type="compositionally biased region" description="Low complexity" evidence="7">
    <location>
        <begin position="187"/>
        <end position="201"/>
    </location>
</feature>
<dbReference type="PANTHER" id="PTHR24393:SF34">
    <property type="entry name" value="PR_SET DOMAIN 13"/>
    <property type="match status" value="1"/>
</dbReference>
<comment type="caution">
    <text evidence="9">The sequence shown here is derived from an EMBL/GenBank/DDBJ whole genome shotgun (WGS) entry which is preliminary data.</text>
</comment>
<evidence type="ECO:0000256" key="6">
    <source>
        <dbReference type="PROSITE-ProRule" id="PRU00042"/>
    </source>
</evidence>
<dbReference type="PANTHER" id="PTHR24393">
    <property type="entry name" value="ZINC FINGER PROTEIN"/>
    <property type="match status" value="1"/>
</dbReference>
<name>A0ABR4HWV3_9EURO</name>
<keyword evidence="4" id="KW-0862">Zinc</keyword>
<feature type="compositionally biased region" description="Polar residues" evidence="7">
    <location>
        <begin position="209"/>
        <end position="234"/>
    </location>
</feature>
<protein>
    <recommendedName>
        <fullName evidence="8">C2H2-type domain-containing protein</fullName>
    </recommendedName>
</protein>
<evidence type="ECO:0000313" key="9">
    <source>
        <dbReference type="EMBL" id="KAL2819979.1"/>
    </source>
</evidence>
<dbReference type="Proteomes" id="UP001610334">
    <property type="component" value="Unassembled WGS sequence"/>
</dbReference>
<accession>A0ABR4HWV3</accession>
<evidence type="ECO:0000256" key="7">
    <source>
        <dbReference type="SAM" id="MobiDB-lite"/>
    </source>
</evidence>
<evidence type="ECO:0000256" key="5">
    <source>
        <dbReference type="ARBA" id="ARBA00023242"/>
    </source>
</evidence>
<reference evidence="9 10" key="1">
    <citation type="submission" date="2024-07" db="EMBL/GenBank/DDBJ databases">
        <title>Section-level genome sequencing and comparative genomics of Aspergillus sections Usti and Cavernicolus.</title>
        <authorList>
            <consortium name="Lawrence Berkeley National Laboratory"/>
            <person name="Nybo J.L."/>
            <person name="Vesth T.C."/>
            <person name="Theobald S."/>
            <person name="Frisvad J.C."/>
            <person name="Larsen T.O."/>
            <person name="Kjaerboelling I."/>
            <person name="Rothschild-Mancinelli K."/>
            <person name="Lyhne E.K."/>
            <person name="Kogle M.E."/>
            <person name="Barry K."/>
            <person name="Clum A."/>
            <person name="Na H."/>
            <person name="Ledsgaard L."/>
            <person name="Lin J."/>
            <person name="Lipzen A."/>
            <person name="Kuo A."/>
            <person name="Riley R."/>
            <person name="Mondo S."/>
            <person name="Labutti K."/>
            <person name="Haridas S."/>
            <person name="Pangalinan J."/>
            <person name="Salamov A.A."/>
            <person name="Simmons B.A."/>
            <person name="Magnuson J.K."/>
            <person name="Chen J."/>
            <person name="Drula E."/>
            <person name="Henrissat B."/>
            <person name="Wiebenga A."/>
            <person name="Lubbers R.J."/>
            <person name="Gomes A.C."/>
            <person name="Makela M.R."/>
            <person name="Stajich J."/>
            <person name="Grigoriev I.V."/>
            <person name="Mortensen U.H."/>
            <person name="De Vries R.P."/>
            <person name="Baker S.E."/>
            <person name="Andersen M.R."/>
        </authorList>
    </citation>
    <scope>NUCLEOTIDE SEQUENCE [LARGE SCALE GENOMIC DNA]</scope>
    <source>
        <strain evidence="9 10">CBS 588.65</strain>
    </source>
</reference>
<evidence type="ECO:0000256" key="4">
    <source>
        <dbReference type="ARBA" id="ARBA00022833"/>
    </source>
</evidence>
<evidence type="ECO:0000259" key="8">
    <source>
        <dbReference type="PROSITE" id="PS50157"/>
    </source>
</evidence>